<reference evidence="9" key="2">
    <citation type="submission" date="2014-03" db="EMBL/GenBank/DDBJ databases">
        <title>The whipworm genome and dual-species transcriptomics of an intimate host-pathogen interaction.</title>
        <authorList>
            <person name="Foth B.J."/>
            <person name="Tsai I.J."/>
            <person name="Reid A.J."/>
            <person name="Bancroft A.J."/>
            <person name="Nichol S."/>
            <person name="Tracey A."/>
            <person name="Holroyd N."/>
            <person name="Cotton J.A."/>
            <person name="Stanley E.J."/>
            <person name="Zarowiecki M."/>
            <person name="Liu J.Z."/>
            <person name="Huckvale T."/>
            <person name="Cooper P.J."/>
            <person name="Grencis R.K."/>
            <person name="Berriman M."/>
        </authorList>
    </citation>
    <scope>NUCLEOTIDE SEQUENCE [LARGE SCALE GENOMIC DNA]</scope>
</reference>
<dbReference type="PROSITE" id="PS50071">
    <property type="entry name" value="HOMEOBOX_2"/>
    <property type="match status" value="1"/>
</dbReference>
<dbReference type="FunFam" id="1.10.10.60:FF:000679">
    <property type="entry name" value="Homeobox protein aristaless"/>
    <property type="match status" value="1"/>
</dbReference>
<feature type="DNA-binding region" description="Homeobox" evidence="5">
    <location>
        <begin position="56"/>
        <end position="115"/>
    </location>
</feature>
<comment type="subcellular location">
    <subcellularLocation>
        <location evidence="1 5 6">Nucleus</location>
    </subcellularLocation>
</comment>
<dbReference type="SUPFAM" id="SSF46689">
    <property type="entry name" value="Homeodomain-like"/>
    <property type="match status" value="1"/>
</dbReference>
<dbReference type="OrthoDB" id="6159439at2759"/>
<evidence type="ECO:0000256" key="3">
    <source>
        <dbReference type="ARBA" id="ARBA00023155"/>
    </source>
</evidence>
<accession>A0A077Z2A8</accession>
<evidence type="ECO:0000259" key="8">
    <source>
        <dbReference type="PROSITE" id="PS50071"/>
    </source>
</evidence>
<proteinExistence type="predicted"/>
<dbReference type="PROSITE" id="PS00027">
    <property type="entry name" value="HOMEOBOX_1"/>
    <property type="match status" value="1"/>
</dbReference>
<evidence type="ECO:0000256" key="5">
    <source>
        <dbReference type="PROSITE-ProRule" id="PRU00108"/>
    </source>
</evidence>
<evidence type="ECO:0000256" key="7">
    <source>
        <dbReference type="SAM" id="MobiDB-lite"/>
    </source>
</evidence>
<reference evidence="9" key="1">
    <citation type="submission" date="2014-01" db="EMBL/GenBank/DDBJ databases">
        <authorList>
            <person name="Aslett M."/>
        </authorList>
    </citation>
    <scope>NUCLEOTIDE SEQUENCE</scope>
</reference>
<dbReference type="GO" id="GO:0005634">
    <property type="term" value="C:nucleus"/>
    <property type="evidence" value="ECO:0007669"/>
    <property type="project" value="UniProtKB-SubCell"/>
</dbReference>
<keyword evidence="4 5" id="KW-0539">Nucleus</keyword>
<gene>
    <name evidence="9" type="ORF">TTRE_0000104701</name>
</gene>
<dbReference type="STRING" id="36087.A0A077Z2A8"/>
<dbReference type="SMART" id="SM00389">
    <property type="entry name" value="HOX"/>
    <property type="match status" value="1"/>
</dbReference>
<dbReference type="GO" id="GO:0000977">
    <property type="term" value="F:RNA polymerase II transcription regulatory region sequence-specific DNA binding"/>
    <property type="evidence" value="ECO:0007669"/>
    <property type="project" value="TreeGrafter"/>
</dbReference>
<dbReference type="EMBL" id="HG805831">
    <property type="protein sequence ID" value="CDW52785.1"/>
    <property type="molecule type" value="Genomic_DNA"/>
</dbReference>
<dbReference type="InterPro" id="IPR009057">
    <property type="entry name" value="Homeodomain-like_sf"/>
</dbReference>
<keyword evidence="2 5" id="KW-0238">DNA-binding</keyword>
<evidence type="ECO:0000256" key="1">
    <source>
        <dbReference type="ARBA" id="ARBA00004123"/>
    </source>
</evidence>
<protein>
    <submittedName>
        <fullName evidence="9">Homeobox domain containing protein</fullName>
    </submittedName>
</protein>
<feature type="region of interest" description="Disordered" evidence="7">
    <location>
        <begin position="27"/>
        <end position="54"/>
    </location>
</feature>
<keyword evidence="3 5" id="KW-0371">Homeobox</keyword>
<dbReference type="PANTHER" id="PTHR24329">
    <property type="entry name" value="HOMEOBOX PROTEIN ARISTALESS"/>
    <property type="match status" value="1"/>
</dbReference>
<organism evidence="9 10">
    <name type="scientific">Trichuris trichiura</name>
    <name type="common">Whipworm</name>
    <name type="synonym">Trichocephalus trichiurus</name>
    <dbReference type="NCBI Taxonomy" id="36087"/>
    <lineage>
        <taxon>Eukaryota</taxon>
        <taxon>Metazoa</taxon>
        <taxon>Ecdysozoa</taxon>
        <taxon>Nematoda</taxon>
        <taxon>Enoplea</taxon>
        <taxon>Dorylaimia</taxon>
        <taxon>Trichinellida</taxon>
        <taxon>Trichuridae</taxon>
        <taxon>Trichuris</taxon>
    </lineage>
</organism>
<dbReference type="CDD" id="cd00086">
    <property type="entry name" value="homeodomain"/>
    <property type="match status" value="1"/>
</dbReference>
<evidence type="ECO:0000256" key="4">
    <source>
        <dbReference type="ARBA" id="ARBA00023242"/>
    </source>
</evidence>
<evidence type="ECO:0000313" key="10">
    <source>
        <dbReference type="Proteomes" id="UP000030665"/>
    </source>
</evidence>
<sequence>MLFLLINDSSIQGVSSMDSCDSIQMDSVEKRSPLPLQSPPVVANDGKQALSEKKRRKRVRTAFTTFQLEELERGFAKTHYPDVFARDDLAQRTQLNEAKVQVWFQNRRAKWRKSQMNEDERQQLMAAFGVFFDFFKFIPLALRPASSRA</sequence>
<dbReference type="Proteomes" id="UP000030665">
    <property type="component" value="Unassembled WGS sequence"/>
</dbReference>
<dbReference type="AlphaFoldDB" id="A0A077Z2A8"/>
<dbReference type="InterPro" id="IPR001356">
    <property type="entry name" value="HD"/>
</dbReference>
<dbReference type="Gene3D" id="1.10.10.60">
    <property type="entry name" value="Homeodomain-like"/>
    <property type="match status" value="1"/>
</dbReference>
<evidence type="ECO:0000256" key="6">
    <source>
        <dbReference type="RuleBase" id="RU000682"/>
    </source>
</evidence>
<feature type="domain" description="Homeobox" evidence="8">
    <location>
        <begin position="54"/>
        <end position="114"/>
    </location>
</feature>
<dbReference type="InterPro" id="IPR050649">
    <property type="entry name" value="Paired_Homeobox_TFs"/>
</dbReference>
<evidence type="ECO:0000256" key="2">
    <source>
        <dbReference type="ARBA" id="ARBA00023125"/>
    </source>
</evidence>
<name>A0A077Z2A8_TRITR</name>
<dbReference type="GO" id="GO:0000981">
    <property type="term" value="F:DNA-binding transcription factor activity, RNA polymerase II-specific"/>
    <property type="evidence" value="ECO:0007669"/>
    <property type="project" value="InterPro"/>
</dbReference>
<dbReference type="PANTHER" id="PTHR24329:SF543">
    <property type="entry name" value="FI01017P-RELATED"/>
    <property type="match status" value="1"/>
</dbReference>
<keyword evidence="10" id="KW-1185">Reference proteome</keyword>
<dbReference type="Pfam" id="PF00046">
    <property type="entry name" value="Homeodomain"/>
    <property type="match status" value="1"/>
</dbReference>
<dbReference type="GO" id="GO:0030182">
    <property type="term" value="P:neuron differentiation"/>
    <property type="evidence" value="ECO:0007669"/>
    <property type="project" value="UniProtKB-ARBA"/>
</dbReference>
<evidence type="ECO:0000313" key="9">
    <source>
        <dbReference type="EMBL" id="CDW52785.1"/>
    </source>
</evidence>
<dbReference type="InterPro" id="IPR017970">
    <property type="entry name" value="Homeobox_CS"/>
</dbReference>